<reference evidence="3 4" key="1">
    <citation type="submission" date="2020-10" db="EMBL/GenBank/DDBJ databases">
        <authorList>
            <person name="Castelo-Branco R."/>
            <person name="Eusebio N."/>
            <person name="Adriana R."/>
            <person name="Vieira A."/>
            <person name="Brugerolle De Fraissinette N."/>
            <person name="Rezende De Castro R."/>
            <person name="Schneider M.P."/>
            <person name="Vasconcelos V."/>
            <person name="Leao P.N."/>
        </authorList>
    </citation>
    <scope>NUCLEOTIDE SEQUENCE [LARGE SCALE GENOMIC DNA]</scope>
    <source>
        <strain evidence="3 4">LEGE 00031</strain>
    </source>
</reference>
<feature type="transmembrane region" description="Helical" evidence="1">
    <location>
        <begin position="110"/>
        <end position="133"/>
    </location>
</feature>
<feature type="domain" description="DUF4126" evidence="2">
    <location>
        <begin position="7"/>
        <end position="178"/>
    </location>
</feature>
<sequence>MSTLLGILAILSAAAAAGMRIALPLLIVGLIQGELWSEVPLLWRVNPQVVVAVLTSWSLFELFGSKKLLGQRVLQIVQLFFTPLVGGMMAITVAKLLTSELEMDFRFPPLWVVGAIGSLFALVIRLVAIGWFFRLRGLPFWVTILEDLFSVALVLFAFKAPQNGGLIAILLLWIVVRSSTAWRTWFLANRSPDQPSQPKNHR</sequence>
<keyword evidence="4" id="KW-1185">Reference proteome</keyword>
<keyword evidence="1" id="KW-1133">Transmembrane helix</keyword>
<evidence type="ECO:0000313" key="4">
    <source>
        <dbReference type="Proteomes" id="UP000658720"/>
    </source>
</evidence>
<dbReference type="RefSeq" id="WP_190597570.1">
    <property type="nucleotide sequence ID" value="NZ_JADEVV010000020.1"/>
</dbReference>
<accession>A0ABR9VRB4</accession>
<dbReference type="Proteomes" id="UP000658720">
    <property type="component" value="Unassembled WGS sequence"/>
</dbReference>
<proteinExistence type="predicted"/>
<evidence type="ECO:0000259" key="2">
    <source>
        <dbReference type="Pfam" id="PF13548"/>
    </source>
</evidence>
<comment type="caution">
    <text evidence="3">The sequence shown here is derived from an EMBL/GenBank/DDBJ whole genome shotgun (WGS) entry which is preliminary data.</text>
</comment>
<dbReference type="EMBL" id="JADEVV010000020">
    <property type="protein sequence ID" value="MBE9253895.1"/>
    <property type="molecule type" value="Genomic_DNA"/>
</dbReference>
<keyword evidence="1" id="KW-0472">Membrane</keyword>
<dbReference type="InterPro" id="IPR025196">
    <property type="entry name" value="DUF4126"/>
</dbReference>
<organism evidence="3 4">
    <name type="scientific">Synechocystis salina LEGE 00031</name>
    <dbReference type="NCBI Taxonomy" id="1828736"/>
    <lineage>
        <taxon>Bacteria</taxon>
        <taxon>Bacillati</taxon>
        <taxon>Cyanobacteriota</taxon>
        <taxon>Cyanophyceae</taxon>
        <taxon>Synechococcales</taxon>
        <taxon>Merismopediaceae</taxon>
        <taxon>Synechocystis</taxon>
    </lineage>
</organism>
<evidence type="ECO:0000313" key="3">
    <source>
        <dbReference type="EMBL" id="MBE9253895.1"/>
    </source>
</evidence>
<evidence type="ECO:0000256" key="1">
    <source>
        <dbReference type="SAM" id="Phobius"/>
    </source>
</evidence>
<dbReference type="Pfam" id="PF13548">
    <property type="entry name" value="DUF4126"/>
    <property type="match status" value="1"/>
</dbReference>
<protein>
    <submittedName>
        <fullName evidence="3">DUF4126 domain-containing protein</fullName>
    </submittedName>
</protein>
<keyword evidence="1" id="KW-0812">Transmembrane</keyword>
<feature type="transmembrane region" description="Helical" evidence="1">
    <location>
        <begin position="76"/>
        <end position="98"/>
    </location>
</feature>
<gene>
    <name evidence="3" type="ORF">IQ217_08570</name>
</gene>
<name>A0ABR9VRB4_9SYNC</name>